<keyword evidence="6" id="KW-1133">Transmembrane helix</keyword>
<dbReference type="PANTHER" id="PTHR45939">
    <property type="entry name" value="PEROXISOMAL MEMBRANE PROTEIN PMP34-RELATED"/>
    <property type="match status" value="1"/>
</dbReference>
<evidence type="ECO:0000256" key="5">
    <source>
        <dbReference type="ARBA" id="ARBA00022737"/>
    </source>
</evidence>
<evidence type="ECO:0000256" key="4">
    <source>
        <dbReference type="ARBA" id="ARBA00022692"/>
    </source>
</evidence>
<dbReference type="InterPro" id="IPR052217">
    <property type="entry name" value="Mito/Peroxisomal_Carrier"/>
</dbReference>
<feature type="region of interest" description="Disordered" evidence="10">
    <location>
        <begin position="163"/>
        <end position="203"/>
    </location>
</feature>
<dbReference type="PROSITE" id="PS50920">
    <property type="entry name" value="SOLCAR"/>
    <property type="match status" value="2"/>
</dbReference>
<keyword evidence="7 8" id="KW-0472">Membrane</keyword>
<dbReference type="Proteomes" id="UP000009131">
    <property type="component" value="Unassembled WGS sequence"/>
</dbReference>
<dbReference type="EMBL" id="BABT02000054">
    <property type="protein sequence ID" value="GAA95121.1"/>
    <property type="molecule type" value="Genomic_DNA"/>
</dbReference>
<accession>G7DX24</accession>
<feature type="compositionally biased region" description="Polar residues" evidence="10">
    <location>
        <begin position="163"/>
        <end position="173"/>
    </location>
</feature>
<evidence type="ECO:0000313" key="11">
    <source>
        <dbReference type="EMBL" id="GAA95121.1"/>
    </source>
</evidence>
<sequence>MADELPPLTQACAGAIGSAASNLIAYPLDLVTTRTQTAPTRRADKGKARAGQAAHRRGDDYSTLVGAVRTIYAKEGATSFYRGVTSDTVSTCMSNFLFYLAHSFLRTRLLLRKEARVGSSKTGVKLSAPEEIAIGMVAGIVSRFFTNPISNITVRKQTSASAAQAQDNSTSGANVPGTEIAQSKSAKEDDSSSDDEDGDYSPGPSAMTILREIYDDKGITGFWSGFKSACFLTTSPALTLYLLELFKRIIIPQRDIDAPRAWQTLLASAMASSLANTAVYPMILAKTRLQWKSPSGKHVYRSITDVFAKTLKRQGPAGLYTGLSAQLAKGLFSLPITMLVKQRVELLIVEAYRRAQRRRTLI</sequence>
<protein>
    <recommendedName>
        <fullName evidence="13">Mitochondrial carrier</fullName>
    </recommendedName>
</protein>
<feature type="repeat" description="Solcar" evidence="8">
    <location>
        <begin position="259"/>
        <end position="347"/>
    </location>
</feature>
<keyword evidence="5" id="KW-0677">Repeat</keyword>
<dbReference type="OrthoDB" id="18574at2759"/>
<dbReference type="GO" id="GO:0015217">
    <property type="term" value="F:ADP transmembrane transporter activity"/>
    <property type="evidence" value="ECO:0007669"/>
    <property type="project" value="TreeGrafter"/>
</dbReference>
<dbReference type="Pfam" id="PF00153">
    <property type="entry name" value="Mito_carr"/>
    <property type="match status" value="3"/>
</dbReference>
<dbReference type="Gene3D" id="1.50.40.10">
    <property type="entry name" value="Mitochondrial carrier domain"/>
    <property type="match status" value="1"/>
</dbReference>
<name>G7DX24_MIXOS</name>
<comment type="caution">
    <text evidence="11">The sequence shown here is derived from an EMBL/GenBank/DDBJ whole genome shotgun (WGS) entry which is preliminary data.</text>
</comment>
<dbReference type="AlphaFoldDB" id="G7DX24"/>
<evidence type="ECO:0000256" key="1">
    <source>
        <dbReference type="ARBA" id="ARBA00004141"/>
    </source>
</evidence>
<feature type="repeat" description="Solcar" evidence="8">
    <location>
        <begin position="5"/>
        <end position="108"/>
    </location>
</feature>
<dbReference type="OMA" id="FYNYLRP"/>
<dbReference type="InParanoid" id="G7DX24"/>
<evidence type="ECO:0000256" key="7">
    <source>
        <dbReference type="ARBA" id="ARBA00023136"/>
    </source>
</evidence>
<dbReference type="RefSeq" id="XP_014566645.1">
    <property type="nucleotide sequence ID" value="XM_014711159.1"/>
</dbReference>
<organism evidence="11 12">
    <name type="scientific">Mixia osmundae (strain CBS 9802 / IAM 14324 / JCM 22182 / KY 12970)</name>
    <dbReference type="NCBI Taxonomy" id="764103"/>
    <lineage>
        <taxon>Eukaryota</taxon>
        <taxon>Fungi</taxon>
        <taxon>Dikarya</taxon>
        <taxon>Basidiomycota</taxon>
        <taxon>Pucciniomycotina</taxon>
        <taxon>Mixiomycetes</taxon>
        <taxon>Mixiales</taxon>
        <taxon>Mixiaceae</taxon>
        <taxon>Mixia</taxon>
    </lineage>
</organism>
<dbReference type="SUPFAM" id="SSF103506">
    <property type="entry name" value="Mitochondrial carrier"/>
    <property type="match status" value="1"/>
</dbReference>
<reference evidence="11 12" key="1">
    <citation type="journal article" date="2011" name="J. Gen. Appl. Microbiol.">
        <title>Draft genome sequencing of the enigmatic basidiomycete Mixia osmundae.</title>
        <authorList>
            <person name="Nishida H."/>
            <person name="Nagatsuka Y."/>
            <person name="Sugiyama J."/>
        </authorList>
    </citation>
    <scope>NUCLEOTIDE SEQUENCE [LARGE SCALE GENOMIC DNA]</scope>
    <source>
        <strain evidence="12">CBS 9802 / IAM 14324 / JCM 22182 / KY 12970</strain>
    </source>
</reference>
<dbReference type="InterPro" id="IPR018108">
    <property type="entry name" value="MCP_transmembrane"/>
</dbReference>
<evidence type="ECO:0000256" key="10">
    <source>
        <dbReference type="SAM" id="MobiDB-lite"/>
    </source>
</evidence>
<reference evidence="11 12" key="2">
    <citation type="journal article" date="2012" name="Open Biol.">
        <title>Characteristics of nucleosomes and linker DNA regions on the genome of the basidiomycete Mixia osmundae revealed by mono- and dinucleosome mapping.</title>
        <authorList>
            <person name="Nishida H."/>
            <person name="Kondo S."/>
            <person name="Matsumoto T."/>
            <person name="Suzuki Y."/>
            <person name="Yoshikawa H."/>
            <person name="Taylor T.D."/>
            <person name="Sugiyama J."/>
        </authorList>
    </citation>
    <scope>NUCLEOTIDE SEQUENCE [LARGE SCALE GENOMIC DNA]</scope>
    <source>
        <strain evidence="12">CBS 9802 / IAM 14324 / JCM 22182 / KY 12970</strain>
    </source>
</reference>
<dbReference type="PANTHER" id="PTHR45939:SF2">
    <property type="entry name" value="CARRIER PROTEIN, PUTATIVE (AFU_ORTHOLOGUE AFUA_2G13870)-RELATED"/>
    <property type="match status" value="1"/>
</dbReference>
<keyword evidence="12" id="KW-1185">Reference proteome</keyword>
<dbReference type="STRING" id="764103.G7DX24"/>
<keyword evidence="3 9" id="KW-0813">Transport</keyword>
<keyword evidence="4 8" id="KW-0812">Transmembrane</keyword>
<evidence type="ECO:0000256" key="8">
    <source>
        <dbReference type="PROSITE-ProRule" id="PRU00282"/>
    </source>
</evidence>
<evidence type="ECO:0000256" key="2">
    <source>
        <dbReference type="ARBA" id="ARBA00006375"/>
    </source>
</evidence>
<evidence type="ECO:0008006" key="13">
    <source>
        <dbReference type="Google" id="ProtNLM"/>
    </source>
</evidence>
<evidence type="ECO:0000256" key="9">
    <source>
        <dbReference type="RuleBase" id="RU000488"/>
    </source>
</evidence>
<dbReference type="GO" id="GO:0016020">
    <property type="term" value="C:membrane"/>
    <property type="evidence" value="ECO:0007669"/>
    <property type="project" value="UniProtKB-SubCell"/>
</dbReference>
<comment type="similarity">
    <text evidence="2 9">Belongs to the mitochondrial carrier (TC 2.A.29) family.</text>
</comment>
<comment type="subcellular location">
    <subcellularLocation>
        <location evidence="1">Membrane</location>
        <topology evidence="1">Multi-pass membrane protein</topology>
    </subcellularLocation>
</comment>
<evidence type="ECO:0000256" key="6">
    <source>
        <dbReference type="ARBA" id="ARBA00022989"/>
    </source>
</evidence>
<proteinExistence type="inferred from homology"/>
<dbReference type="InterPro" id="IPR023395">
    <property type="entry name" value="MCP_dom_sf"/>
</dbReference>
<evidence type="ECO:0000313" key="12">
    <source>
        <dbReference type="Proteomes" id="UP000009131"/>
    </source>
</evidence>
<dbReference type="eggNOG" id="KOG0769">
    <property type="taxonomic scope" value="Eukaryota"/>
</dbReference>
<gene>
    <name evidence="11" type="primary">Mo01776</name>
    <name evidence="11" type="ORF">E5Q_01776</name>
</gene>
<evidence type="ECO:0000256" key="3">
    <source>
        <dbReference type="ARBA" id="ARBA00022448"/>
    </source>
</evidence>
<dbReference type="HOGENOM" id="CLU_015166_6_3_1"/>